<feature type="compositionally biased region" description="Acidic residues" evidence="6">
    <location>
        <begin position="189"/>
        <end position="217"/>
    </location>
</feature>
<sequence length="741" mass="85317">MESCSNCIFCTSPCQSKFTIFDGKPVKLKKDECENDNLSANCEFGDDSNIETNLKVILITRKILNIERRSCSKFLRSLQGQLHPEFWLEVCSSCDQLVSEFWAKSMEIGRLERRLKEIKRELTEFIQKSGDVRGEIAAGIGPVWNKIRERILTGVEPKDETIVPFDEDKVHADDDNDDDFDPTPFLLQEAEDSDFEVPKEEEVDDRSLDEDDADRDSDDYKPIPFSLEEADGSDFEVPNEEEDGSSSDEDLKSEDISKSANPGESSPTQPESSSPPPEKPRKRSPYLKCAECGDLSVSIMRFKHHSQLHKLNKGTVCPECGWLCGNLSTHTSYWHPTTGLKLTMEERLAKREVRVMQVISDESPEDQDAFEIIRSSTKKKLFRCKLCPATNRRETRIRSHLAGHKNPASIPCKQCGWIVEPNKMGFHIAKTHHLNRPSDLSKKRRRKSAPIIFRHSCSECKAHYRNPGDIRKHKQLHESGKGEVCDECGFLVSKLRSHKLRMHKPGSKKKKVDEKEVSVVVSEEIPYYCDHDHMIFPYLSRFLVHRKCYHANEPLLECNECESKLESKQLLRIHLSREHGQKEEIPMEELQPQLCQYCKEEFGSKMKKDLHVAQEHQDKLLSCETCNVRFTKFADYQTHMDTTRAHANKKLFSCEVCGKTFNSNGILRDHRVQEHYEVLGLEPHRCSYCGQILANKSVLDRHIRSQHTKQWKLTCEYCGKGFNAQGRLQAHIKVKHKEVVN</sequence>
<dbReference type="InterPro" id="IPR013087">
    <property type="entry name" value="Znf_C2H2_type"/>
</dbReference>
<evidence type="ECO:0000259" key="7">
    <source>
        <dbReference type="PROSITE" id="PS50157"/>
    </source>
</evidence>
<dbReference type="Pfam" id="PF12874">
    <property type="entry name" value="zf-met"/>
    <property type="match status" value="1"/>
</dbReference>
<keyword evidence="4" id="KW-0862">Zinc</keyword>
<accession>A0A1D2MCW5</accession>
<evidence type="ECO:0000256" key="6">
    <source>
        <dbReference type="SAM" id="MobiDB-lite"/>
    </source>
</evidence>
<dbReference type="PANTHER" id="PTHR24379:SF121">
    <property type="entry name" value="C2H2-TYPE DOMAIN-CONTAINING PROTEIN"/>
    <property type="match status" value="1"/>
</dbReference>
<keyword evidence="3 5" id="KW-0863">Zinc-finger</keyword>
<evidence type="ECO:0000256" key="4">
    <source>
        <dbReference type="ARBA" id="ARBA00022833"/>
    </source>
</evidence>
<gene>
    <name evidence="8" type="ORF">Ocin01_15845</name>
</gene>
<feature type="domain" description="C2H2-type" evidence="7">
    <location>
        <begin position="713"/>
        <end position="736"/>
    </location>
</feature>
<organism evidence="8 9">
    <name type="scientific">Orchesella cincta</name>
    <name type="common">Springtail</name>
    <name type="synonym">Podura cincta</name>
    <dbReference type="NCBI Taxonomy" id="48709"/>
    <lineage>
        <taxon>Eukaryota</taxon>
        <taxon>Metazoa</taxon>
        <taxon>Ecdysozoa</taxon>
        <taxon>Arthropoda</taxon>
        <taxon>Hexapoda</taxon>
        <taxon>Collembola</taxon>
        <taxon>Entomobryomorpha</taxon>
        <taxon>Entomobryoidea</taxon>
        <taxon>Orchesellidae</taxon>
        <taxon>Orchesellinae</taxon>
        <taxon>Orchesella</taxon>
    </lineage>
</organism>
<feature type="compositionally biased region" description="Basic and acidic residues" evidence="6">
    <location>
        <begin position="163"/>
        <end position="173"/>
    </location>
</feature>
<name>A0A1D2MCW5_ORCCI</name>
<feature type="domain" description="C2H2-type" evidence="7">
    <location>
        <begin position="652"/>
        <end position="675"/>
    </location>
</feature>
<dbReference type="Gene3D" id="3.30.160.60">
    <property type="entry name" value="Classic Zinc Finger"/>
    <property type="match status" value="4"/>
</dbReference>
<dbReference type="SUPFAM" id="SSF57667">
    <property type="entry name" value="beta-beta-alpha zinc fingers"/>
    <property type="match status" value="2"/>
</dbReference>
<protein>
    <submittedName>
        <fullName evidence="8">Putative zinc finger protein</fullName>
    </submittedName>
</protein>
<dbReference type="EMBL" id="LJIJ01001773">
    <property type="protein sequence ID" value="ODM90838.1"/>
    <property type="molecule type" value="Genomic_DNA"/>
</dbReference>
<keyword evidence="1" id="KW-0479">Metal-binding</keyword>
<reference evidence="8 9" key="1">
    <citation type="journal article" date="2016" name="Genome Biol. Evol.">
        <title>Gene Family Evolution Reflects Adaptation to Soil Environmental Stressors in the Genome of the Collembolan Orchesella cincta.</title>
        <authorList>
            <person name="Faddeeva-Vakhrusheva A."/>
            <person name="Derks M.F."/>
            <person name="Anvar S.Y."/>
            <person name="Agamennone V."/>
            <person name="Suring W."/>
            <person name="Smit S."/>
            <person name="van Straalen N.M."/>
            <person name="Roelofs D."/>
        </authorList>
    </citation>
    <scope>NUCLEOTIDE SEQUENCE [LARGE SCALE GENOMIC DNA]</scope>
    <source>
        <tissue evidence="8">Mixed pool</tissue>
    </source>
</reference>
<keyword evidence="9" id="KW-1185">Reference proteome</keyword>
<dbReference type="OrthoDB" id="8117402at2759"/>
<proteinExistence type="predicted"/>
<evidence type="ECO:0000256" key="5">
    <source>
        <dbReference type="PROSITE-ProRule" id="PRU00042"/>
    </source>
</evidence>
<dbReference type="Pfam" id="PF00096">
    <property type="entry name" value="zf-C2H2"/>
    <property type="match status" value="1"/>
</dbReference>
<feature type="domain" description="C2H2-type" evidence="7">
    <location>
        <begin position="621"/>
        <end position="651"/>
    </location>
</feature>
<dbReference type="PROSITE" id="PS00028">
    <property type="entry name" value="ZINC_FINGER_C2H2_1"/>
    <property type="match status" value="5"/>
</dbReference>
<dbReference type="Proteomes" id="UP000094527">
    <property type="component" value="Unassembled WGS sequence"/>
</dbReference>
<evidence type="ECO:0000256" key="1">
    <source>
        <dbReference type="ARBA" id="ARBA00022723"/>
    </source>
</evidence>
<feature type="domain" description="C2H2-type" evidence="7">
    <location>
        <begin position="684"/>
        <end position="712"/>
    </location>
</feature>
<keyword evidence="2" id="KW-0677">Repeat</keyword>
<feature type="compositionally biased region" description="Low complexity" evidence="6">
    <location>
        <begin position="258"/>
        <end position="272"/>
    </location>
</feature>
<evidence type="ECO:0000313" key="8">
    <source>
        <dbReference type="EMBL" id="ODM90838.1"/>
    </source>
</evidence>
<feature type="region of interest" description="Disordered" evidence="6">
    <location>
        <begin position="163"/>
        <end position="286"/>
    </location>
</feature>
<dbReference type="STRING" id="48709.A0A1D2MCW5"/>
<evidence type="ECO:0000256" key="2">
    <source>
        <dbReference type="ARBA" id="ARBA00022737"/>
    </source>
</evidence>
<feature type="domain" description="C2H2-type" evidence="7">
    <location>
        <begin position="455"/>
        <end position="482"/>
    </location>
</feature>
<feature type="compositionally biased region" description="Acidic residues" evidence="6">
    <location>
        <begin position="228"/>
        <end position="248"/>
    </location>
</feature>
<dbReference type="InterPro" id="IPR036236">
    <property type="entry name" value="Znf_C2H2_sf"/>
</dbReference>
<dbReference type="PANTHER" id="PTHR24379">
    <property type="entry name" value="KRAB AND ZINC FINGER DOMAIN-CONTAINING"/>
    <property type="match status" value="1"/>
</dbReference>
<comment type="caution">
    <text evidence="8">The sequence shown here is derived from an EMBL/GenBank/DDBJ whole genome shotgun (WGS) entry which is preliminary data.</text>
</comment>
<dbReference type="GO" id="GO:0008270">
    <property type="term" value="F:zinc ion binding"/>
    <property type="evidence" value="ECO:0007669"/>
    <property type="project" value="UniProtKB-KW"/>
</dbReference>
<dbReference type="AlphaFoldDB" id="A0A1D2MCW5"/>
<evidence type="ECO:0000313" key="9">
    <source>
        <dbReference type="Proteomes" id="UP000094527"/>
    </source>
</evidence>
<dbReference type="SMART" id="SM00355">
    <property type="entry name" value="ZnF_C2H2"/>
    <property type="match status" value="11"/>
</dbReference>
<evidence type="ECO:0000256" key="3">
    <source>
        <dbReference type="ARBA" id="ARBA00022771"/>
    </source>
</evidence>
<dbReference type="PROSITE" id="PS50157">
    <property type="entry name" value="ZINC_FINGER_C2H2_2"/>
    <property type="match status" value="5"/>
</dbReference>